<dbReference type="EMBL" id="FZNS01000009">
    <property type="protein sequence ID" value="SNR86334.1"/>
    <property type="molecule type" value="Genomic_DNA"/>
</dbReference>
<name>A0A238ZU96_9BACT</name>
<proteinExistence type="predicted"/>
<keyword evidence="1" id="KW-0732">Signal</keyword>
<evidence type="ECO:0000313" key="3">
    <source>
        <dbReference type="Proteomes" id="UP000198310"/>
    </source>
</evidence>
<keyword evidence="3" id="KW-1185">Reference proteome</keyword>
<dbReference type="Proteomes" id="UP000198310">
    <property type="component" value="Unassembled WGS sequence"/>
</dbReference>
<gene>
    <name evidence="2" type="ORF">SAMN06269173_109111</name>
</gene>
<dbReference type="RefSeq" id="WP_143437185.1">
    <property type="nucleotide sequence ID" value="NZ_FZNS01000009.1"/>
</dbReference>
<evidence type="ECO:0000256" key="1">
    <source>
        <dbReference type="SAM" id="SignalP"/>
    </source>
</evidence>
<reference evidence="3" key="1">
    <citation type="submission" date="2017-06" db="EMBL/GenBank/DDBJ databases">
        <authorList>
            <person name="Varghese N."/>
            <person name="Submissions S."/>
        </authorList>
    </citation>
    <scope>NUCLEOTIDE SEQUENCE [LARGE SCALE GENOMIC DNA]</scope>
    <source>
        <strain evidence="3">DSM 28041</strain>
    </source>
</reference>
<accession>A0A238ZU96</accession>
<dbReference type="AlphaFoldDB" id="A0A238ZU96"/>
<feature type="signal peptide" evidence="1">
    <location>
        <begin position="1"/>
        <end position="27"/>
    </location>
</feature>
<sequence>MNFSIALRRLGSLLCCTLLLSAWQCGGDEPGLDCLDGVVLGPDCGVAANAGYFIQLNRAIPEAQTQVNSTNGAAEYVISAINVPAAYRQAGRELSFRARLATQDELAALGPVITLCPQHGKIMYLENISSSPCR</sequence>
<evidence type="ECO:0000313" key="2">
    <source>
        <dbReference type="EMBL" id="SNR86334.1"/>
    </source>
</evidence>
<feature type="chain" id="PRO_5013325881" evidence="1">
    <location>
        <begin position="28"/>
        <end position="134"/>
    </location>
</feature>
<protein>
    <submittedName>
        <fullName evidence="2">Uncharacterized protein</fullName>
    </submittedName>
</protein>
<organism evidence="2 3">
    <name type="scientific">Hymenobacter mucosus</name>
    <dbReference type="NCBI Taxonomy" id="1411120"/>
    <lineage>
        <taxon>Bacteria</taxon>
        <taxon>Pseudomonadati</taxon>
        <taxon>Bacteroidota</taxon>
        <taxon>Cytophagia</taxon>
        <taxon>Cytophagales</taxon>
        <taxon>Hymenobacteraceae</taxon>
        <taxon>Hymenobacter</taxon>
    </lineage>
</organism>